<reference evidence="2 3" key="1">
    <citation type="submission" date="2016-12" db="EMBL/GenBank/DDBJ databases">
        <authorList>
            <person name="Song W.-J."/>
            <person name="Kurnit D.M."/>
        </authorList>
    </citation>
    <scope>NUCLEOTIDE SEQUENCE [LARGE SCALE GENOMIC DNA]</scope>
    <source>
        <strain evidence="2 3">CGB1038-1_S1</strain>
    </source>
</reference>
<sequence>MARSVNGRSGFTPENLTAGLDLEINQTNTKDKKLINDEKKNETKDVKAAPKKELQEDRKVVIKEETSPSENSSDLASILGKKKKNSKNAQVNVYLYDDDIRNELYAMGKFVGKQNGGKSLIVENALKEYFERNREYVDQALKQFPPKK</sequence>
<evidence type="ECO:0000313" key="3">
    <source>
        <dbReference type="Proteomes" id="UP000189299"/>
    </source>
</evidence>
<evidence type="ECO:0000256" key="1">
    <source>
        <dbReference type="SAM" id="MobiDB-lite"/>
    </source>
</evidence>
<feature type="compositionally biased region" description="Basic and acidic residues" evidence="1">
    <location>
        <begin position="29"/>
        <end position="66"/>
    </location>
</feature>
<feature type="compositionally biased region" description="Polar residues" evidence="1">
    <location>
        <begin position="1"/>
        <end position="15"/>
    </location>
</feature>
<dbReference type="RefSeq" id="WP_077151886.1">
    <property type="nucleotide sequence ID" value="NZ_CABMMO010000012.1"/>
</dbReference>
<evidence type="ECO:0000313" key="2">
    <source>
        <dbReference type="EMBL" id="ONN41893.1"/>
    </source>
</evidence>
<organism evidence="2 3">
    <name type="scientific">Enterococcus mundtii</name>
    <dbReference type="NCBI Taxonomy" id="53346"/>
    <lineage>
        <taxon>Bacteria</taxon>
        <taxon>Bacillati</taxon>
        <taxon>Bacillota</taxon>
        <taxon>Bacilli</taxon>
        <taxon>Lactobacillales</taxon>
        <taxon>Enterococcaceae</taxon>
        <taxon>Enterococcus</taxon>
    </lineage>
</organism>
<gene>
    <name evidence="2" type="ORF">BTN92_12100</name>
</gene>
<proteinExistence type="predicted"/>
<accession>A0A1V2UF34</accession>
<dbReference type="EMBL" id="MSTR01000012">
    <property type="protein sequence ID" value="ONN41893.1"/>
    <property type="molecule type" value="Genomic_DNA"/>
</dbReference>
<dbReference type="AlphaFoldDB" id="A0A1V2UF34"/>
<dbReference type="Proteomes" id="UP000189299">
    <property type="component" value="Unassembled WGS sequence"/>
</dbReference>
<name>A0A1V2UF34_ENTMU</name>
<feature type="region of interest" description="Disordered" evidence="1">
    <location>
        <begin position="1"/>
        <end position="85"/>
    </location>
</feature>
<comment type="caution">
    <text evidence="2">The sequence shown here is derived from an EMBL/GenBank/DDBJ whole genome shotgun (WGS) entry which is preliminary data.</text>
</comment>
<protein>
    <submittedName>
        <fullName evidence="2">Uncharacterized protein</fullName>
    </submittedName>
</protein>